<sequence>MSCLSWNYRGLCNAATVKELRKLAKGFAPSVLCVLETQVHKACVEGLKSTLGYDNAFAVSSSGRSGGLGIFWNNTIKVEILPYSQYHIDVSVTEAVGDPWRLTCVYGEAQTSERFKTWNMLKHIKSSNALPWVCIEHEGVQERSYGQIQGFREMVDVCGLYDLGFEGRRWTFEKKVTWGSYCRVRLDRALATPVWNSLFPFATVRNLAVAASDHGPILLQWRQEVGVKRKQRGKKLFRYETMWESHEEFSTWIIDTWQEEGKARTVQELQRKIAVVTSKMEGWGRTTFGNVHLEIQHLKEELEKLQADPTRTGPSYIECKITDRLVELYHREEIMWQQRSRITWLAAGDKNTHFFHLRTCQRRKKNRITRLKRQDGHLTEDVQEMGSLASPFYLDLYKSEGTENMEAVLNTVPVKVTAERNDNLLAPFSEQEVKEALFQMFPTKAPGPDSLPAHFFQRNWSICGEELQARRTWHSSVPSVCAM</sequence>
<proteinExistence type="predicted"/>
<organism evidence="1 2">
    <name type="scientific">Panicum virgatum</name>
    <name type="common">Blackwell switchgrass</name>
    <dbReference type="NCBI Taxonomy" id="38727"/>
    <lineage>
        <taxon>Eukaryota</taxon>
        <taxon>Viridiplantae</taxon>
        <taxon>Streptophyta</taxon>
        <taxon>Embryophyta</taxon>
        <taxon>Tracheophyta</taxon>
        <taxon>Spermatophyta</taxon>
        <taxon>Magnoliopsida</taxon>
        <taxon>Liliopsida</taxon>
        <taxon>Poales</taxon>
        <taxon>Poaceae</taxon>
        <taxon>PACMAD clade</taxon>
        <taxon>Panicoideae</taxon>
        <taxon>Panicodae</taxon>
        <taxon>Paniceae</taxon>
        <taxon>Panicinae</taxon>
        <taxon>Panicum</taxon>
        <taxon>Panicum sect. Hiantes</taxon>
    </lineage>
</organism>
<evidence type="ECO:0008006" key="3">
    <source>
        <dbReference type="Google" id="ProtNLM"/>
    </source>
</evidence>
<dbReference type="SUPFAM" id="SSF56219">
    <property type="entry name" value="DNase I-like"/>
    <property type="match status" value="1"/>
</dbReference>
<keyword evidence="2" id="KW-1185">Reference proteome</keyword>
<comment type="caution">
    <text evidence="1">The sequence shown here is derived from an EMBL/GenBank/DDBJ whole genome shotgun (WGS) entry which is preliminary data.</text>
</comment>
<dbReference type="InterPro" id="IPR036691">
    <property type="entry name" value="Endo/exonu/phosph_ase_sf"/>
</dbReference>
<dbReference type="Proteomes" id="UP000823388">
    <property type="component" value="Chromosome 2N"/>
</dbReference>
<gene>
    <name evidence="1" type="ORF">PVAP13_2NG313203</name>
</gene>
<dbReference type="PANTHER" id="PTHR35218:SF11">
    <property type="entry name" value="ENDONUCLEASE_EXONUCLEASE_PHOSPHATASE DOMAIN-CONTAINING PROTEIN"/>
    <property type="match status" value="1"/>
</dbReference>
<accession>A0A8T0VIK0</accession>
<dbReference type="Gene3D" id="3.60.10.10">
    <property type="entry name" value="Endonuclease/exonuclease/phosphatase"/>
    <property type="match status" value="1"/>
</dbReference>
<dbReference type="EMBL" id="CM029040">
    <property type="protein sequence ID" value="KAG2635060.1"/>
    <property type="molecule type" value="Genomic_DNA"/>
</dbReference>
<reference evidence="1" key="1">
    <citation type="submission" date="2020-05" db="EMBL/GenBank/DDBJ databases">
        <title>WGS assembly of Panicum virgatum.</title>
        <authorList>
            <person name="Lovell J.T."/>
            <person name="Jenkins J."/>
            <person name="Shu S."/>
            <person name="Juenger T.E."/>
            <person name="Schmutz J."/>
        </authorList>
    </citation>
    <scope>NUCLEOTIDE SEQUENCE</scope>
    <source>
        <strain evidence="1">AP13</strain>
    </source>
</reference>
<protein>
    <recommendedName>
        <fullName evidence="3">Endonuclease/exonuclease/phosphatase domain-containing protein</fullName>
    </recommendedName>
</protein>
<evidence type="ECO:0000313" key="1">
    <source>
        <dbReference type="EMBL" id="KAG2635060.1"/>
    </source>
</evidence>
<evidence type="ECO:0000313" key="2">
    <source>
        <dbReference type="Proteomes" id="UP000823388"/>
    </source>
</evidence>
<dbReference type="PANTHER" id="PTHR35218">
    <property type="entry name" value="RNASE H DOMAIN-CONTAINING PROTEIN"/>
    <property type="match status" value="1"/>
</dbReference>
<dbReference type="AlphaFoldDB" id="A0A8T0VIK0"/>
<name>A0A8T0VIK0_PANVG</name>